<dbReference type="Gene3D" id="1.10.3720.10">
    <property type="entry name" value="MetI-like"/>
    <property type="match status" value="1"/>
</dbReference>
<evidence type="ECO:0000259" key="9">
    <source>
        <dbReference type="PROSITE" id="PS50928"/>
    </source>
</evidence>
<evidence type="ECO:0000256" key="5">
    <source>
        <dbReference type="ARBA" id="ARBA00022989"/>
    </source>
</evidence>
<feature type="transmembrane region" description="Helical" evidence="7">
    <location>
        <begin position="40"/>
        <end position="62"/>
    </location>
</feature>
<evidence type="ECO:0000256" key="2">
    <source>
        <dbReference type="ARBA" id="ARBA00022448"/>
    </source>
</evidence>
<dbReference type="PANTHER" id="PTHR43744">
    <property type="entry name" value="ABC TRANSPORTER PERMEASE PROTEIN MG189-RELATED-RELATED"/>
    <property type="match status" value="1"/>
</dbReference>
<dbReference type="GO" id="GO:0005886">
    <property type="term" value="C:plasma membrane"/>
    <property type="evidence" value="ECO:0007669"/>
    <property type="project" value="UniProtKB-SubCell"/>
</dbReference>
<feature type="domain" description="ABC transmembrane type-1" evidence="9">
    <location>
        <begin position="99"/>
        <end position="297"/>
    </location>
</feature>
<gene>
    <name evidence="10" type="ORF">F0344_05605</name>
</gene>
<feature type="transmembrane region" description="Helical" evidence="7">
    <location>
        <begin position="170"/>
        <end position="190"/>
    </location>
</feature>
<evidence type="ECO:0000256" key="6">
    <source>
        <dbReference type="ARBA" id="ARBA00023136"/>
    </source>
</evidence>
<dbReference type="KEGG" id="sfiy:F0344_05605"/>
<dbReference type="GO" id="GO:0055085">
    <property type="term" value="P:transmembrane transport"/>
    <property type="evidence" value="ECO:0007669"/>
    <property type="project" value="InterPro"/>
</dbReference>
<keyword evidence="4 7" id="KW-0812">Transmembrane</keyword>
<dbReference type="Pfam" id="PF00528">
    <property type="entry name" value="BPD_transp_1"/>
    <property type="match status" value="1"/>
</dbReference>
<feature type="transmembrane region" description="Helical" evidence="7">
    <location>
        <begin position="276"/>
        <end position="297"/>
    </location>
</feature>
<dbReference type="EMBL" id="CP045702">
    <property type="protein sequence ID" value="QNE74153.1"/>
    <property type="molecule type" value="Genomic_DNA"/>
</dbReference>
<keyword evidence="11" id="KW-1185">Reference proteome</keyword>
<dbReference type="PROSITE" id="PS50928">
    <property type="entry name" value="ABC_TM1"/>
    <property type="match status" value="1"/>
</dbReference>
<dbReference type="RefSeq" id="WP_185297715.1">
    <property type="nucleotide sequence ID" value="NZ_CP045702.1"/>
</dbReference>
<evidence type="ECO:0000256" key="1">
    <source>
        <dbReference type="ARBA" id="ARBA00004651"/>
    </source>
</evidence>
<evidence type="ECO:0000256" key="8">
    <source>
        <dbReference type="SAM" id="MobiDB-lite"/>
    </source>
</evidence>
<evidence type="ECO:0000256" key="7">
    <source>
        <dbReference type="RuleBase" id="RU363032"/>
    </source>
</evidence>
<reference evidence="11" key="1">
    <citation type="submission" date="2019-10" db="EMBL/GenBank/DDBJ databases">
        <title>Antimicrobial potential of Antarctic Bacteria.</title>
        <authorList>
            <person name="Benaud N."/>
            <person name="Edwards R.J."/>
            <person name="Ferrari B.C."/>
        </authorList>
    </citation>
    <scope>NUCLEOTIDE SEQUENCE [LARGE SCALE GENOMIC DNA]</scope>
    <source>
        <strain evidence="11">NBSH44</strain>
    </source>
</reference>
<keyword evidence="2 7" id="KW-0813">Transport</keyword>
<dbReference type="Proteomes" id="UP000515307">
    <property type="component" value="Chromosome"/>
</dbReference>
<evidence type="ECO:0000256" key="4">
    <source>
        <dbReference type="ARBA" id="ARBA00022692"/>
    </source>
</evidence>
<dbReference type="SUPFAM" id="SSF161098">
    <property type="entry name" value="MetI-like"/>
    <property type="match status" value="1"/>
</dbReference>
<protein>
    <submittedName>
        <fullName evidence="10">ABC transporter permease subunit</fullName>
    </submittedName>
</protein>
<organism evidence="10 11">
    <name type="scientific">Streptomyces finlayi</name>
    <dbReference type="NCBI Taxonomy" id="67296"/>
    <lineage>
        <taxon>Bacteria</taxon>
        <taxon>Bacillati</taxon>
        <taxon>Actinomycetota</taxon>
        <taxon>Actinomycetes</taxon>
        <taxon>Kitasatosporales</taxon>
        <taxon>Streptomycetaceae</taxon>
        <taxon>Streptomyces</taxon>
    </lineage>
</organism>
<name>A0A7G7BFN8_9ACTN</name>
<keyword evidence="6 7" id="KW-0472">Membrane</keyword>
<dbReference type="InterPro" id="IPR000515">
    <property type="entry name" value="MetI-like"/>
</dbReference>
<proteinExistence type="inferred from homology"/>
<accession>A0A7G7BFN8</accession>
<comment type="similarity">
    <text evidence="7">Belongs to the binding-protein-dependent transport system permease family.</text>
</comment>
<feature type="transmembrane region" description="Helical" evidence="7">
    <location>
        <begin position="103"/>
        <end position="124"/>
    </location>
</feature>
<evidence type="ECO:0000256" key="3">
    <source>
        <dbReference type="ARBA" id="ARBA00022475"/>
    </source>
</evidence>
<sequence length="311" mass="34589">MSTPIKEPALTTGDSIPRQRGSKRTPGPGDRRTEGLTLNVFSHGFLILWAVLIILPLLWLLLSAFKTDAQIGGSALGWPTSWSFDVFGRAWDKGIGDYFTNTLIVLAFSVPLTMLFGAMAAYVLARYEFPGNRLVYYFFVSGAMFPVFLALVPLFFTLQRFAMLNTYQGLILVYVAYSLPFTVFFMHSFFRTLPTAIHEAAVIDGASHTRVFFQVMMPMAKPGLLSIGIFNVLGQWNQYILPSVLMQPQTSGESEKYMLTQGLIQLQQQQGYATDLPVLFAGVAIAMLPMLVVYLSFQRQIQAGLTAGTMK</sequence>
<comment type="subcellular location">
    <subcellularLocation>
        <location evidence="1 7">Cell membrane</location>
        <topology evidence="1 7">Multi-pass membrane protein</topology>
    </subcellularLocation>
</comment>
<feature type="transmembrane region" description="Helical" evidence="7">
    <location>
        <begin position="136"/>
        <end position="158"/>
    </location>
</feature>
<evidence type="ECO:0000313" key="10">
    <source>
        <dbReference type="EMBL" id="QNE74153.1"/>
    </source>
</evidence>
<dbReference type="InterPro" id="IPR035906">
    <property type="entry name" value="MetI-like_sf"/>
</dbReference>
<evidence type="ECO:0000313" key="11">
    <source>
        <dbReference type="Proteomes" id="UP000515307"/>
    </source>
</evidence>
<feature type="region of interest" description="Disordered" evidence="8">
    <location>
        <begin position="1"/>
        <end position="31"/>
    </location>
</feature>
<keyword evidence="5 7" id="KW-1133">Transmembrane helix</keyword>
<keyword evidence="3" id="KW-1003">Cell membrane</keyword>
<dbReference type="AlphaFoldDB" id="A0A7G7BFN8"/>
<dbReference type="CDD" id="cd06261">
    <property type="entry name" value="TM_PBP2"/>
    <property type="match status" value="1"/>
</dbReference>
<dbReference type="PANTHER" id="PTHR43744:SF12">
    <property type="entry name" value="ABC TRANSPORTER PERMEASE PROTEIN MG189-RELATED"/>
    <property type="match status" value="1"/>
</dbReference>